<keyword evidence="1" id="KW-0812">Transmembrane</keyword>
<evidence type="ECO:0000313" key="2">
    <source>
        <dbReference type="EMBL" id="OGG31320.1"/>
    </source>
</evidence>
<organism evidence="2 3">
    <name type="scientific">Candidatus Gottesmanbacteria bacterium RIFCSPLOWO2_01_FULL_46_9</name>
    <dbReference type="NCBI Taxonomy" id="1798394"/>
    <lineage>
        <taxon>Bacteria</taxon>
        <taxon>Candidatus Gottesmaniibacteriota</taxon>
    </lineage>
</organism>
<dbReference type="EMBL" id="MFJX01000015">
    <property type="protein sequence ID" value="OGG31320.1"/>
    <property type="molecule type" value="Genomic_DNA"/>
</dbReference>
<accession>A0A1F6B313</accession>
<dbReference type="Proteomes" id="UP000176450">
    <property type="component" value="Unassembled WGS sequence"/>
</dbReference>
<reference evidence="2 3" key="1">
    <citation type="journal article" date="2016" name="Nat. Commun.">
        <title>Thousands of microbial genomes shed light on interconnected biogeochemical processes in an aquifer system.</title>
        <authorList>
            <person name="Anantharaman K."/>
            <person name="Brown C.T."/>
            <person name="Hug L.A."/>
            <person name="Sharon I."/>
            <person name="Castelle C.J."/>
            <person name="Probst A.J."/>
            <person name="Thomas B.C."/>
            <person name="Singh A."/>
            <person name="Wilkins M.J."/>
            <person name="Karaoz U."/>
            <person name="Brodie E.L."/>
            <person name="Williams K.H."/>
            <person name="Hubbard S.S."/>
            <person name="Banfield J.F."/>
        </authorList>
    </citation>
    <scope>NUCLEOTIDE SEQUENCE [LARGE SCALE GENOMIC DNA]</scope>
</reference>
<keyword evidence="1" id="KW-0472">Membrane</keyword>
<proteinExistence type="predicted"/>
<gene>
    <name evidence="2" type="ORF">A3A63_00440</name>
</gene>
<keyword evidence="1" id="KW-1133">Transmembrane helix</keyword>
<name>A0A1F6B313_9BACT</name>
<dbReference type="AlphaFoldDB" id="A0A1F6B313"/>
<protein>
    <submittedName>
        <fullName evidence="2">Uncharacterized protein</fullName>
    </submittedName>
</protein>
<evidence type="ECO:0000313" key="3">
    <source>
        <dbReference type="Proteomes" id="UP000176450"/>
    </source>
</evidence>
<feature type="transmembrane region" description="Helical" evidence="1">
    <location>
        <begin position="168"/>
        <end position="188"/>
    </location>
</feature>
<sequence>MGDILLQSTKLQITQALGAPLKEVQEGEFQILSYASKAPTLADVYYLQNGRLVFHSQSHYLKPRSFTEFTTLYGDPAYSVTKAKPGSPDSLQLTVHIWPESGRAVTTIGASSISNVIREDVFAGTTLKEYLAIWGKEYSGHTQVTIAPVAVSTQAPAPASRLPLGPQWMVLGSIVLFVVVVVVLIVFVRRRKRTIQTTWP</sequence>
<comment type="caution">
    <text evidence="2">The sequence shown here is derived from an EMBL/GenBank/DDBJ whole genome shotgun (WGS) entry which is preliminary data.</text>
</comment>
<evidence type="ECO:0000256" key="1">
    <source>
        <dbReference type="SAM" id="Phobius"/>
    </source>
</evidence>